<dbReference type="Gene3D" id="3.30.565.10">
    <property type="entry name" value="Histidine kinase-like ATPase, C-terminal domain"/>
    <property type="match status" value="1"/>
</dbReference>
<dbReference type="InterPro" id="IPR003594">
    <property type="entry name" value="HATPase_dom"/>
</dbReference>
<dbReference type="Proteomes" id="UP000182719">
    <property type="component" value="Unassembled WGS sequence"/>
</dbReference>
<dbReference type="InterPro" id="IPR003661">
    <property type="entry name" value="HisK_dim/P_dom"/>
</dbReference>
<reference evidence="8" key="1">
    <citation type="submission" date="2016-10" db="EMBL/GenBank/DDBJ databases">
        <authorList>
            <person name="Varghese N."/>
            <person name="Submissions S."/>
        </authorList>
    </citation>
    <scope>NUCLEOTIDE SEQUENCE [LARGE SCALE GENOMIC DNA]</scope>
    <source>
        <strain evidence="8">DSM 17044</strain>
    </source>
</reference>
<evidence type="ECO:0000256" key="1">
    <source>
        <dbReference type="ARBA" id="ARBA00000085"/>
    </source>
</evidence>
<accession>A0A1H7GSC3</accession>
<dbReference type="PRINTS" id="PR00344">
    <property type="entry name" value="BCTRLSENSOR"/>
</dbReference>
<dbReference type="SUPFAM" id="SSF55874">
    <property type="entry name" value="ATPase domain of HSP90 chaperone/DNA topoisomerase II/histidine kinase"/>
    <property type="match status" value="1"/>
</dbReference>
<dbReference type="RefSeq" id="WP_083422982.1">
    <property type="nucleotide sequence ID" value="NZ_FOAP01000001.1"/>
</dbReference>
<dbReference type="InterPro" id="IPR036097">
    <property type="entry name" value="HisK_dim/P_sf"/>
</dbReference>
<dbReference type="SMART" id="SM00387">
    <property type="entry name" value="HATPase_c"/>
    <property type="match status" value="1"/>
</dbReference>
<dbReference type="CDD" id="cd00082">
    <property type="entry name" value="HisKA"/>
    <property type="match status" value="1"/>
</dbReference>
<dbReference type="EC" id="2.7.13.3" evidence="2"/>
<dbReference type="PANTHER" id="PTHR43547:SF2">
    <property type="entry name" value="HYBRID SIGNAL TRANSDUCTION HISTIDINE KINASE C"/>
    <property type="match status" value="1"/>
</dbReference>
<dbReference type="InterPro" id="IPR029016">
    <property type="entry name" value="GAF-like_dom_sf"/>
</dbReference>
<evidence type="ECO:0000256" key="2">
    <source>
        <dbReference type="ARBA" id="ARBA00012438"/>
    </source>
</evidence>
<dbReference type="Pfam" id="PF02518">
    <property type="entry name" value="HATPase_c"/>
    <property type="match status" value="1"/>
</dbReference>
<evidence type="ECO:0000313" key="8">
    <source>
        <dbReference type="Proteomes" id="UP000182719"/>
    </source>
</evidence>
<gene>
    <name evidence="7" type="ORF">SAMN05444354_101508</name>
</gene>
<dbReference type="Gene3D" id="1.10.287.130">
    <property type="match status" value="1"/>
</dbReference>
<dbReference type="GO" id="GO:0000155">
    <property type="term" value="F:phosphorelay sensor kinase activity"/>
    <property type="evidence" value="ECO:0007669"/>
    <property type="project" value="InterPro"/>
</dbReference>
<dbReference type="CDD" id="cd00075">
    <property type="entry name" value="HATPase"/>
    <property type="match status" value="1"/>
</dbReference>
<evidence type="ECO:0000313" key="7">
    <source>
        <dbReference type="EMBL" id="SEK41056.1"/>
    </source>
</evidence>
<dbReference type="SUPFAM" id="SSF55781">
    <property type="entry name" value="GAF domain-like"/>
    <property type="match status" value="1"/>
</dbReference>
<dbReference type="OrthoDB" id="5492773at2"/>
<keyword evidence="3" id="KW-0597">Phosphoprotein</keyword>
<keyword evidence="5 7" id="KW-0418">Kinase</keyword>
<protein>
    <recommendedName>
        <fullName evidence="2">histidine kinase</fullName>
        <ecNumber evidence="2">2.7.13.3</ecNumber>
    </recommendedName>
</protein>
<dbReference type="SMART" id="SM00388">
    <property type="entry name" value="HisKA"/>
    <property type="match status" value="1"/>
</dbReference>
<evidence type="ECO:0000256" key="3">
    <source>
        <dbReference type="ARBA" id="ARBA00022553"/>
    </source>
</evidence>
<dbReference type="Pfam" id="PF01590">
    <property type="entry name" value="GAF"/>
    <property type="match status" value="1"/>
</dbReference>
<organism evidence="7 8">
    <name type="scientific">Stigmatella aurantiaca</name>
    <dbReference type="NCBI Taxonomy" id="41"/>
    <lineage>
        <taxon>Bacteria</taxon>
        <taxon>Pseudomonadati</taxon>
        <taxon>Myxococcota</taxon>
        <taxon>Myxococcia</taxon>
        <taxon>Myxococcales</taxon>
        <taxon>Cystobacterineae</taxon>
        <taxon>Archangiaceae</taxon>
        <taxon>Stigmatella</taxon>
    </lineage>
</organism>
<dbReference type="InterPro" id="IPR036890">
    <property type="entry name" value="HATPase_C_sf"/>
</dbReference>
<feature type="domain" description="Histidine kinase" evidence="6">
    <location>
        <begin position="193"/>
        <end position="410"/>
    </location>
</feature>
<name>A0A1H7GSC3_STIAU</name>
<dbReference type="SMART" id="SM00065">
    <property type="entry name" value="GAF"/>
    <property type="match status" value="1"/>
</dbReference>
<dbReference type="InterPro" id="IPR004358">
    <property type="entry name" value="Sig_transdc_His_kin-like_C"/>
</dbReference>
<evidence type="ECO:0000256" key="5">
    <source>
        <dbReference type="ARBA" id="ARBA00022777"/>
    </source>
</evidence>
<dbReference type="FunFam" id="3.30.565.10:FF:000006">
    <property type="entry name" value="Sensor histidine kinase WalK"/>
    <property type="match status" value="1"/>
</dbReference>
<dbReference type="EMBL" id="FOAP01000001">
    <property type="protein sequence ID" value="SEK41056.1"/>
    <property type="molecule type" value="Genomic_DNA"/>
</dbReference>
<dbReference type="Gene3D" id="3.30.450.40">
    <property type="match status" value="1"/>
</dbReference>
<dbReference type="InterPro" id="IPR003018">
    <property type="entry name" value="GAF"/>
</dbReference>
<dbReference type="Pfam" id="PF00512">
    <property type="entry name" value="HisKA"/>
    <property type="match status" value="1"/>
</dbReference>
<sequence length="427" mass="46947">MGESADVQSLFRSQERLEDPRQTRLVDNPAEEAFDRLTRLACHCLHAPMGMVNFLAEERLFCKSCLGLPEPWLRQRAMPLSHSVCQHTMAKGALLLVEDTRQHPLLRECLALETLGAIAYAGAPLIGSGGHAVGTLCVLDTVPRRWTDREASILEDLAACVMAQVELQAARELEPLLQKEREGVKSRDEFLSIAAHELRTPLTPLKLQLETLRRSVVAAGLDDPRVMRHLERSTAQVQRLIQLVDRLLDVSRIATGRLGLLLEDMDLSALATEVTDRFQEEAEGAGCQLEAHIPGQVRGVWDRLRLEQVLSSLISNAIKYGAGHPIDVSVEEKQGVARLFVQDQGIGLVPADTSRIFERFERAVSPKRYGGMGLGLYVARQIVEAHGGTIVVRSQPGKGSTFIVVLPMDSQPQRPSLGEASHLPSGG</sequence>
<comment type="catalytic activity">
    <reaction evidence="1">
        <text>ATP + protein L-histidine = ADP + protein N-phospho-L-histidine.</text>
        <dbReference type="EC" id="2.7.13.3"/>
    </reaction>
</comment>
<keyword evidence="8" id="KW-1185">Reference proteome</keyword>
<dbReference type="PROSITE" id="PS50109">
    <property type="entry name" value="HIS_KIN"/>
    <property type="match status" value="1"/>
</dbReference>
<proteinExistence type="predicted"/>
<dbReference type="SUPFAM" id="SSF47384">
    <property type="entry name" value="Homodimeric domain of signal transducing histidine kinase"/>
    <property type="match status" value="1"/>
</dbReference>
<evidence type="ECO:0000259" key="6">
    <source>
        <dbReference type="PROSITE" id="PS50109"/>
    </source>
</evidence>
<evidence type="ECO:0000256" key="4">
    <source>
        <dbReference type="ARBA" id="ARBA00022679"/>
    </source>
</evidence>
<dbReference type="InterPro" id="IPR005467">
    <property type="entry name" value="His_kinase_dom"/>
</dbReference>
<dbReference type="PANTHER" id="PTHR43547">
    <property type="entry name" value="TWO-COMPONENT HISTIDINE KINASE"/>
    <property type="match status" value="1"/>
</dbReference>
<dbReference type="AlphaFoldDB" id="A0A1H7GSC3"/>
<keyword evidence="4" id="KW-0808">Transferase</keyword>